<comment type="cofactor">
    <cofactor evidence="9">
        <name>Mg(2+)</name>
        <dbReference type="ChEBI" id="CHEBI:18420"/>
    </cofactor>
    <text evidence="9">Requires a divalent cation, most likely magnesium in vivo, as an electrophilic catalyst to aid phosphoryl group transfer. It is the chelate of the metal and the nucleotide that is the actual substrate.</text>
</comment>
<comment type="caution">
    <text evidence="9">Lacks conserved residue(s) required for the propagation of feature annotation.</text>
</comment>
<evidence type="ECO:0000313" key="15">
    <source>
        <dbReference type="Proteomes" id="UP000294726"/>
    </source>
</evidence>
<proteinExistence type="inferred from homology"/>
<sequence length="313" mass="33399">MEERVIKKEAKKIVVLGSLNVDTIQHLNKLPERGETIHLNGLTSAPGGKGANQAVAAARQGADVSFIGAVGNDANGRFMKQTLSDNKIDVSHIVTKKVPTGSAYIMLEADGNNTILVYGGANMQVSVEDVRAASSLIESADAIITQFETPVTAAVEAFEIAKRKDVLTILNPAPAQKIDPKLLSISDFVTPNESEAQVLIDQKVQFTKESLNNAALSFEKLGVKNTLITLGEHGSFYKFGQQEGIIPSFKVKAVDTTAAGDTFIGSFTANLKPDLSNLTDALTWATRSSSLTVQKAGALPSIPIFEEVETAMR</sequence>
<feature type="binding site" evidence="9">
    <location>
        <position position="261"/>
    </location>
    <ligand>
        <name>substrate</name>
    </ligand>
</feature>
<dbReference type="PANTHER" id="PTHR10584">
    <property type="entry name" value="SUGAR KINASE"/>
    <property type="match status" value="1"/>
</dbReference>
<dbReference type="InterPro" id="IPR002139">
    <property type="entry name" value="Ribo/fructo_kinase"/>
</dbReference>
<evidence type="ECO:0000259" key="11">
    <source>
        <dbReference type="Pfam" id="PF00294"/>
    </source>
</evidence>
<evidence type="ECO:0000256" key="1">
    <source>
        <dbReference type="ARBA" id="ARBA00022679"/>
    </source>
</evidence>
<dbReference type="UniPathway" id="UPA00916">
    <property type="reaction ID" value="UER00889"/>
</dbReference>
<dbReference type="HAMAP" id="MF_01987">
    <property type="entry name" value="Ribokinase"/>
    <property type="match status" value="1"/>
</dbReference>
<evidence type="ECO:0000313" key="14">
    <source>
        <dbReference type="Proteomes" id="UP000181728"/>
    </source>
</evidence>
<comment type="subcellular location">
    <subcellularLocation>
        <location evidence="9">Cytoplasm</location>
    </subcellularLocation>
</comment>
<evidence type="ECO:0000256" key="8">
    <source>
        <dbReference type="ARBA" id="ARBA00023277"/>
    </source>
</evidence>
<reference evidence="13 15" key="2">
    <citation type="submission" date="2018-08" db="EMBL/GenBank/DDBJ databases">
        <authorList>
            <person name="Lorentzen P. G. S. M."/>
        </authorList>
    </citation>
    <scope>NUCLEOTIDE SEQUENCE [LARGE SCALE GENOMIC DNA]</scope>
    <source>
        <strain evidence="13 15">CRBO_1381</strain>
    </source>
</reference>
<keyword evidence="5 9" id="KW-0067">ATP-binding</keyword>
<feature type="binding site" evidence="9">
    <location>
        <begin position="229"/>
        <end position="234"/>
    </location>
    <ligand>
        <name>ATP</name>
        <dbReference type="ChEBI" id="CHEBI:30616"/>
    </ligand>
</feature>
<dbReference type="EMBL" id="LR031358">
    <property type="protein sequence ID" value="VDB97124.1"/>
    <property type="molecule type" value="Genomic_DNA"/>
</dbReference>
<evidence type="ECO:0000256" key="10">
    <source>
        <dbReference type="NCBIfam" id="TIGR02152"/>
    </source>
</evidence>
<evidence type="ECO:0000256" key="9">
    <source>
        <dbReference type="HAMAP-Rule" id="MF_01987"/>
    </source>
</evidence>
<feature type="binding site" evidence="9">
    <location>
        <position position="255"/>
    </location>
    <ligand>
        <name>K(+)</name>
        <dbReference type="ChEBI" id="CHEBI:29103"/>
    </ligand>
</feature>
<keyword evidence="4 9" id="KW-0418">Kinase</keyword>
<evidence type="ECO:0000256" key="6">
    <source>
        <dbReference type="ARBA" id="ARBA00022842"/>
    </source>
</evidence>
<dbReference type="CDD" id="cd01174">
    <property type="entry name" value="ribokinase"/>
    <property type="match status" value="1"/>
</dbReference>
<keyword evidence="8 9" id="KW-0119">Carbohydrate metabolism</keyword>
<dbReference type="PRINTS" id="PR00990">
    <property type="entry name" value="RIBOKINASE"/>
</dbReference>
<feature type="binding site" evidence="9">
    <location>
        <position position="257"/>
    </location>
    <ligand>
        <name>K(+)</name>
        <dbReference type="ChEBI" id="CHEBI:29103"/>
    </ligand>
</feature>
<keyword evidence="9" id="KW-0963">Cytoplasm</keyword>
<comment type="activity regulation">
    <text evidence="9">Activated by a monovalent cation that binds near, but not in, the active site. The most likely occupant of the site in vivo is potassium. Ion binding induces a conformational change that may alter substrate affinity.</text>
</comment>
<feature type="binding site" evidence="9">
    <location>
        <begin position="260"/>
        <end position="261"/>
    </location>
    <ligand>
        <name>ATP</name>
        <dbReference type="ChEBI" id="CHEBI:30616"/>
    </ligand>
</feature>
<feature type="binding site" evidence="9">
    <location>
        <position position="148"/>
    </location>
    <ligand>
        <name>substrate</name>
    </ligand>
</feature>
<feature type="binding site" evidence="9">
    <location>
        <position position="297"/>
    </location>
    <ligand>
        <name>K(+)</name>
        <dbReference type="ChEBI" id="CHEBI:29103"/>
    </ligand>
</feature>
<dbReference type="Proteomes" id="UP000181728">
    <property type="component" value="Unassembled WGS sequence"/>
</dbReference>
<dbReference type="InterPro" id="IPR029056">
    <property type="entry name" value="Ribokinase-like"/>
</dbReference>
<evidence type="ECO:0000256" key="7">
    <source>
        <dbReference type="ARBA" id="ARBA00022958"/>
    </source>
</evidence>
<feature type="domain" description="Carbohydrate kinase PfkB" evidence="11">
    <location>
        <begin position="11"/>
        <end position="303"/>
    </location>
</feature>
<protein>
    <recommendedName>
        <fullName evidence="9 10">Ribokinase</fullName>
        <shortName evidence="9">RK</shortName>
        <ecNumber evidence="9 10">2.7.1.15</ecNumber>
    </recommendedName>
</protein>
<keyword evidence="1 9" id="KW-0808">Transferase</keyword>
<keyword evidence="7 9" id="KW-0630">Potassium</keyword>
<evidence type="ECO:0000256" key="3">
    <source>
        <dbReference type="ARBA" id="ARBA00022741"/>
    </source>
</evidence>
<keyword evidence="2 9" id="KW-0479">Metal-binding</keyword>
<feature type="active site" description="Proton acceptor" evidence="9">
    <location>
        <position position="261"/>
    </location>
</feature>
<dbReference type="Pfam" id="PF00294">
    <property type="entry name" value="PfkB"/>
    <property type="match status" value="1"/>
</dbReference>
<dbReference type="InterPro" id="IPR011877">
    <property type="entry name" value="Ribokinase"/>
</dbReference>
<reference evidence="12 14" key="1">
    <citation type="journal article" date="2016" name="BMC Genomics">
        <title>Consensus pan-genome assembly of the specialised wine bacterium Oenococcus oeni.</title>
        <authorList>
            <person name="Sternes P.R."/>
            <person name="Borneman A.R."/>
        </authorList>
    </citation>
    <scope>NUCLEOTIDE SEQUENCE [LARGE SCALE GENOMIC DNA]</scope>
    <source>
        <strain evidence="12 14">AWRIB661</strain>
    </source>
</reference>
<evidence type="ECO:0000256" key="4">
    <source>
        <dbReference type="ARBA" id="ARBA00022777"/>
    </source>
</evidence>
<dbReference type="GO" id="GO:0019303">
    <property type="term" value="P:D-ribose catabolic process"/>
    <property type="evidence" value="ECO:0007669"/>
    <property type="project" value="UniProtKB-UniRule"/>
</dbReference>
<dbReference type="EC" id="2.7.1.15" evidence="9 10"/>
<dbReference type="PANTHER" id="PTHR10584:SF166">
    <property type="entry name" value="RIBOKINASE"/>
    <property type="match status" value="1"/>
</dbReference>
<dbReference type="NCBIfam" id="TIGR02152">
    <property type="entry name" value="D_ribokin_bact"/>
    <property type="match status" value="1"/>
</dbReference>
<comment type="function">
    <text evidence="9">Catalyzes the phosphorylation of ribose at O-5 in a reaction requiring ATP and magnesium. The resulting D-ribose-5-phosphate can then be used either for sythesis of nucleotides, histidine, and tryptophan, or as a component of the pentose phosphate pathway.</text>
</comment>
<dbReference type="AlphaFoldDB" id="A0A6N4A9A5"/>
<dbReference type="EMBL" id="MLOK01000010">
    <property type="protein sequence ID" value="OIM22119.1"/>
    <property type="molecule type" value="Genomic_DNA"/>
</dbReference>
<organism evidence="12 14">
    <name type="scientific">Oenococcus oeni</name>
    <name type="common">Leuconostoc oenos</name>
    <dbReference type="NCBI Taxonomy" id="1247"/>
    <lineage>
        <taxon>Bacteria</taxon>
        <taxon>Bacillati</taxon>
        <taxon>Bacillota</taxon>
        <taxon>Bacilli</taxon>
        <taxon>Lactobacillales</taxon>
        <taxon>Lactobacillaceae</taxon>
        <taxon>Oenococcus</taxon>
    </lineage>
</organism>
<dbReference type="GO" id="GO:0004747">
    <property type="term" value="F:ribokinase activity"/>
    <property type="evidence" value="ECO:0007669"/>
    <property type="project" value="UniProtKB-UniRule"/>
</dbReference>
<dbReference type="SUPFAM" id="SSF53613">
    <property type="entry name" value="Ribokinase-like"/>
    <property type="match status" value="1"/>
</dbReference>
<keyword evidence="6 9" id="KW-0460">Magnesium</keyword>
<feature type="binding site" evidence="9">
    <location>
        <position position="192"/>
    </location>
    <ligand>
        <name>ATP</name>
        <dbReference type="ChEBI" id="CHEBI:30616"/>
    </ligand>
</feature>
<gene>
    <name evidence="9 13" type="primary">rbsK</name>
    <name evidence="12" type="ORF">ATX59_00775</name>
    <name evidence="13" type="ORF">OENI_0148</name>
</gene>
<evidence type="ECO:0000313" key="13">
    <source>
        <dbReference type="EMBL" id="VDB97124.1"/>
    </source>
</evidence>
<comment type="subunit">
    <text evidence="9">Homodimer.</text>
</comment>
<keyword evidence="3 9" id="KW-0547">Nucleotide-binding</keyword>
<comment type="catalytic activity">
    <reaction evidence="9">
        <text>D-ribose + ATP = D-ribose 5-phosphate + ADP + H(+)</text>
        <dbReference type="Rhea" id="RHEA:13697"/>
        <dbReference type="ChEBI" id="CHEBI:15378"/>
        <dbReference type="ChEBI" id="CHEBI:30616"/>
        <dbReference type="ChEBI" id="CHEBI:47013"/>
        <dbReference type="ChEBI" id="CHEBI:78346"/>
        <dbReference type="ChEBI" id="CHEBI:456216"/>
        <dbReference type="EC" id="2.7.1.15"/>
    </reaction>
</comment>
<comment type="pathway">
    <text evidence="9">Carbohydrate metabolism; D-ribose degradation; D-ribose 5-phosphate from beta-D-ribopyranose: step 2/2.</text>
</comment>
<comment type="similarity">
    <text evidence="9">Belongs to the carbohydrate kinase PfkB family. Ribokinase subfamily.</text>
</comment>
<feature type="binding site" evidence="9">
    <location>
        <begin position="48"/>
        <end position="52"/>
    </location>
    <ligand>
        <name>substrate</name>
    </ligand>
</feature>
<name>A0A6N4A9A5_OENOE</name>
<feature type="binding site" evidence="9">
    <location>
        <position position="292"/>
    </location>
    <ligand>
        <name>K(+)</name>
        <dbReference type="ChEBI" id="CHEBI:29103"/>
    </ligand>
</feature>
<evidence type="ECO:0000256" key="2">
    <source>
        <dbReference type="ARBA" id="ARBA00022723"/>
    </source>
</evidence>
<dbReference type="GO" id="GO:0005829">
    <property type="term" value="C:cytosol"/>
    <property type="evidence" value="ECO:0007669"/>
    <property type="project" value="TreeGrafter"/>
</dbReference>
<dbReference type="GO" id="GO:0046872">
    <property type="term" value="F:metal ion binding"/>
    <property type="evidence" value="ECO:0007669"/>
    <property type="project" value="UniProtKB-KW"/>
</dbReference>
<dbReference type="InterPro" id="IPR011611">
    <property type="entry name" value="PfkB_dom"/>
</dbReference>
<feature type="binding site" evidence="9">
    <location>
        <position position="301"/>
    </location>
    <ligand>
        <name>K(+)</name>
        <dbReference type="ChEBI" id="CHEBI:29103"/>
    </ligand>
</feature>
<evidence type="ECO:0000313" key="12">
    <source>
        <dbReference type="EMBL" id="OIM22119.1"/>
    </source>
</evidence>
<accession>A0A6N4A9A5</accession>
<dbReference type="GO" id="GO:0005524">
    <property type="term" value="F:ATP binding"/>
    <property type="evidence" value="ECO:0007669"/>
    <property type="project" value="UniProtKB-UniRule"/>
</dbReference>
<feature type="binding site" evidence="9">
    <location>
        <begin position="20"/>
        <end position="22"/>
    </location>
    <ligand>
        <name>substrate</name>
    </ligand>
</feature>
<dbReference type="RefSeq" id="WP_050490032.1">
    <property type="nucleotide sequence ID" value="NZ_LR031358.1"/>
</dbReference>
<evidence type="ECO:0000256" key="5">
    <source>
        <dbReference type="ARBA" id="ARBA00022840"/>
    </source>
</evidence>
<feature type="binding site" evidence="9">
    <location>
        <position position="295"/>
    </location>
    <ligand>
        <name>K(+)</name>
        <dbReference type="ChEBI" id="CHEBI:29103"/>
    </ligand>
</feature>
<dbReference type="Proteomes" id="UP000294726">
    <property type="component" value="Chromosome"/>
</dbReference>
<dbReference type="Gene3D" id="3.40.1190.20">
    <property type="match status" value="1"/>
</dbReference>